<keyword evidence="2" id="KW-1185">Reference proteome</keyword>
<dbReference type="EMBL" id="CAJVQB010005395">
    <property type="protein sequence ID" value="CAG8660607.1"/>
    <property type="molecule type" value="Genomic_DNA"/>
</dbReference>
<name>A0ABN7UTA6_GIGMA</name>
<sequence length="122" mass="14537">MESLENYFKEWASQYGQLKSTKMEVKEKMLKLLYPTHKTLHGFVKEKVKSILEISKRYEQRYWIETWKLIELLNITYCLASILVESGLTARYLMRETNYDQFLKSLLNNIEANHKAPSLVNL</sequence>
<evidence type="ECO:0000313" key="2">
    <source>
        <dbReference type="Proteomes" id="UP000789901"/>
    </source>
</evidence>
<comment type="caution">
    <text evidence="1">The sequence shown here is derived from an EMBL/GenBank/DDBJ whole genome shotgun (WGS) entry which is preliminary data.</text>
</comment>
<protein>
    <submittedName>
        <fullName evidence="1">25892_t:CDS:1</fullName>
    </submittedName>
</protein>
<proteinExistence type="predicted"/>
<reference evidence="1 2" key="1">
    <citation type="submission" date="2021-06" db="EMBL/GenBank/DDBJ databases">
        <authorList>
            <person name="Kallberg Y."/>
            <person name="Tangrot J."/>
            <person name="Rosling A."/>
        </authorList>
    </citation>
    <scope>NUCLEOTIDE SEQUENCE [LARGE SCALE GENOMIC DNA]</scope>
    <source>
        <strain evidence="1 2">120-4 pot B 10/14</strain>
    </source>
</reference>
<gene>
    <name evidence="1" type="ORF">GMARGA_LOCUS9859</name>
</gene>
<evidence type="ECO:0000313" key="1">
    <source>
        <dbReference type="EMBL" id="CAG8660607.1"/>
    </source>
</evidence>
<dbReference type="Proteomes" id="UP000789901">
    <property type="component" value="Unassembled WGS sequence"/>
</dbReference>
<organism evidence="1 2">
    <name type="scientific">Gigaspora margarita</name>
    <dbReference type="NCBI Taxonomy" id="4874"/>
    <lineage>
        <taxon>Eukaryota</taxon>
        <taxon>Fungi</taxon>
        <taxon>Fungi incertae sedis</taxon>
        <taxon>Mucoromycota</taxon>
        <taxon>Glomeromycotina</taxon>
        <taxon>Glomeromycetes</taxon>
        <taxon>Diversisporales</taxon>
        <taxon>Gigasporaceae</taxon>
        <taxon>Gigaspora</taxon>
    </lineage>
</organism>
<accession>A0ABN7UTA6</accession>